<organism evidence="1 2">
    <name type="scientific">Phaseolus angularis</name>
    <name type="common">Azuki bean</name>
    <name type="synonym">Vigna angularis</name>
    <dbReference type="NCBI Taxonomy" id="3914"/>
    <lineage>
        <taxon>Eukaryota</taxon>
        <taxon>Viridiplantae</taxon>
        <taxon>Streptophyta</taxon>
        <taxon>Embryophyta</taxon>
        <taxon>Tracheophyta</taxon>
        <taxon>Spermatophyta</taxon>
        <taxon>Magnoliopsida</taxon>
        <taxon>eudicotyledons</taxon>
        <taxon>Gunneridae</taxon>
        <taxon>Pentapetalae</taxon>
        <taxon>rosids</taxon>
        <taxon>fabids</taxon>
        <taxon>Fabales</taxon>
        <taxon>Fabaceae</taxon>
        <taxon>Papilionoideae</taxon>
        <taxon>50 kb inversion clade</taxon>
        <taxon>NPAAA clade</taxon>
        <taxon>indigoferoid/millettioid clade</taxon>
        <taxon>Phaseoleae</taxon>
        <taxon>Vigna</taxon>
    </lineage>
</organism>
<evidence type="ECO:0000313" key="1">
    <source>
        <dbReference type="EMBL" id="KOM43298.1"/>
    </source>
</evidence>
<dbReference type="Proteomes" id="UP000053144">
    <property type="component" value="Chromosome 5"/>
</dbReference>
<reference evidence="2" key="1">
    <citation type="journal article" date="2015" name="Proc. Natl. Acad. Sci. U.S.A.">
        <title>Genome sequencing of adzuki bean (Vigna angularis) provides insight into high starch and low fat accumulation and domestication.</title>
        <authorList>
            <person name="Yang K."/>
            <person name="Tian Z."/>
            <person name="Chen C."/>
            <person name="Luo L."/>
            <person name="Zhao B."/>
            <person name="Wang Z."/>
            <person name="Yu L."/>
            <person name="Li Y."/>
            <person name="Sun Y."/>
            <person name="Li W."/>
            <person name="Chen Y."/>
            <person name="Li Y."/>
            <person name="Zhang Y."/>
            <person name="Ai D."/>
            <person name="Zhao J."/>
            <person name="Shang C."/>
            <person name="Ma Y."/>
            <person name="Wu B."/>
            <person name="Wang M."/>
            <person name="Gao L."/>
            <person name="Sun D."/>
            <person name="Zhang P."/>
            <person name="Guo F."/>
            <person name="Wang W."/>
            <person name="Li Y."/>
            <person name="Wang J."/>
            <person name="Varshney R.K."/>
            <person name="Wang J."/>
            <person name="Ling H.Q."/>
            <person name="Wan P."/>
        </authorList>
    </citation>
    <scope>NUCLEOTIDE SEQUENCE</scope>
    <source>
        <strain evidence="2">cv. Jingnong 6</strain>
    </source>
</reference>
<evidence type="ECO:0000313" key="2">
    <source>
        <dbReference type="Proteomes" id="UP000053144"/>
    </source>
</evidence>
<protein>
    <submittedName>
        <fullName evidence="1">Uncharacterized protein</fullName>
    </submittedName>
</protein>
<sequence>MMSCSMIELKPNAVKEVAWGLATRYKGEIVVVDDGGRALSEGDKLAQAAFTGRKLDGDGKLVLERHKAGCSGANGLVKLQVCYPSPWVGMSLVDPSSRKILDAQATSLPF</sequence>
<dbReference type="EMBL" id="CM003375">
    <property type="protein sequence ID" value="KOM43298.1"/>
    <property type="molecule type" value="Genomic_DNA"/>
</dbReference>
<accession>A0A0L9UKL0</accession>
<proteinExistence type="predicted"/>
<dbReference type="Gramene" id="KOM43298">
    <property type="protein sequence ID" value="KOM43298"/>
    <property type="gene ID" value="LR48_Vigan05g090200"/>
</dbReference>
<gene>
    <name evidence="1" type="ORF">LR48_Vigan05g090200</name>
</gene>
<dbReference type="AlphaFoldDB" id="A0A0L9UKL0"/>
<name>A0A0L9UKL0_PHAAN</name>